<comment type="similarity">
    <text evidence="2">Belongs to the complex I subunit 4 family.</text>
</comment>
<dbReference type="InterPro" id="IPR010227">
    <property type="entry name" value="NADH_Q_OxRdtase_chainM/4"/>
</dbReference>
<feature type="transmembrane region" description="Helical" evidence="7">
    <location>
        <begin position="201"/>
        <end position="219"/>
    </location>
</feature>
<dbReference type="GO" id="GO:0003954">
    <property type="term" value="F:NADH dehydrogenase activity"/>
    <property type="evidence" value="ECO:0007669"/>
    <property type="project" value="TreeGrafter"/>
</dbReference>
<dbReference type="STRING" id="1108045.GORHZ_125_00970"/>
<dbReference type="AlphaFoldDB" id="K6V4V0"/>
<dbReference type="Pfam" id="PF00361">
    <property type="entry name" value="Proton_antipo_M"/>
    <property type="match status" value="1"/>
</dbReference>
<evidence type="ECO:0000256" key="3">
    <source>
        <dbReference type="ARBA" id="ARBA00022692"/>
    </source>
</evidence>
<dbReference type="GO" id="GO:0008137">
    <property type="term" value="F:NADH dehydrogenase (ubiquinone) activity"/>
    <property type="evidence" value="ECO:0007669"/>
    <property type="project" value="InterPro"/>
</dbReference>
<evidence type="ECO:0000313" key="10">
    <source>
        <dbReference type="Proteomes" id="UP000008363"/>
    </source>
</evidence>
<name>K6V4V0_9ACTN</name>
<feature type="transmembrane region" description="Helical" evidence="7">
    <location>
        <begin position="405"/>
        <end position="431"/>
    </location>
</feature>
<dbReference type="GO" id="GO:0016020">
    <property type="term" value="C:membrane"/>
    <property type="evidence" value="ECO:0007669"/>
    <property type="project" value="UniProtKB-SubCell"/>
</dbReference>
<keyword evidence="4 7" id="KW-1133">Transmembrane helix</keyword>
<dbReference type="Proteomes" id="UP000008363">
    <property type="component" value="Unassembled WGS sequence"/>
</dbReference>
<evidence type="ECO:0000256" key="7">
    <source>
        <dbReference type="SAM" id="Phobius"/>
    </source>
</evidence>
<dbReference type="GO" id="GO:0015990">
    <property type="term" value="P:electron transport coupled proton transport"/>
    <property type="evidence" value="ECO:0007669"/>
    <property type="project" value="TreeGrafter"/>
</dbReference>
<sequence length="494" mass="51240">MLSIIIFLPLAIAALLAATPRIPPRAATVIWLATTVVELALTVVVWLSGPVPAGELGWEEQLDWMPGVGASYHLGVDGFSIPLLLLTAVVFVAVAAWSLPDRDRPRAQAALFLFLQTTVVGTFAAQDLILFFVFFDLSIVGMYFVIAGWGHGDRRRSALRFFLYTFLGSLALLIGFIGLYLGADPHSFDIVALLRSGTHTAAPGVALAVLVAIAIGLAVKTPTVPFHSWLPPAHTDAPTIGSVVLAALLLKLGTYGFVRVAMPLLPGAWRDAAPVIVIVGIASVLIGALLAMAQSNVKRLIAFTSINHMGYIVLALGAAGLAGADATAQRLAITGATVQMVSHGLITGALFFLAGILRDRADSYELDDFGGLAATAPRFAALFGVAAFASLGIPGFSGFIAEFQIFAGSIGAAPITAIALLGILITAALLLHVLQRLLTGPTTTRAQGFTDLSGRETAVIGGLLGLSLLIGVIPGPLLSMIEPAATHLGAILGG</sequence>
<dbReference type="RefSeq" id="WP_006334501.1">
    <property type="nucleotide sequence ID" value="NZ_BAHC01000125.1"/>
</dbReference>
<dbReference type="InterPro" id="IPR003918">
    <property type="entry name" value="NADH_UbQ_OxRdtase"/>
</dbReference>
<feature type="transmembrane region" description="Helical" evidence="7">
    <location>
        <begin position="452"/>
        <end position="473"/>
    </location>
</feature>
<dbReference type="GO" id="GO:0012505">
    <property type="term" value="C:endomembrane system"/>
    <property type="evidence" value="ECO:0007669"/>
    <property type="project" value="UniProtKB-SubCell"/>
</dbReference>
<feature type="transmembrane region" description="Helical" evidence="7">
    <location>
        <begin position="109"/>
        <end position="125"/>
    </location>
</feature>
<evidence type="ECO:0000256" key="1">
    <source>
        <dbReference type="ARBA" id="ARBA00004127"/>
    </source>
</evidence>
<organism evidence="9 10">
    <name type="scientific">Gordonia rhizosphera NBRC 16068</name>
    <dbReference type="NCBI Taxonomy" id="1108045"/>
    <lineage>
        <taxon>Bacteria</taxon>
        <taxon>Bacillati</taxon>
        <taxon>Actinomycetota</taxon>
        <taxon>Actinomycetes</taxon>
        <taxon>Mycobacteriales</taxon>
        <taxon>Gordoniaceae</taxon>
        <taxon>Gordonia</taxon>
    </lineage>
</organism>
<dbReference type="GO" id="GO:0048039">
    <property type="term" value="F:ubiquinone binding"/>
    <property type="evidence" value="ECO:0007669"/>
    <property type="project" value="TreeGrafter"/>
</dbReference>
<evidence type="ECO:0000256" key="5">
    <source>
        <dbReference type="ARBA" id="ARBA00023136"/>
    </source>
</evidence>
<feature type="transmembrane region" description="Helical" evidence="7">
    <location>
        <begin position="240"/>
        <end position="260"/>
    </location>
</feature>
<dbReference type="OrthoDB" id="9811798at2"/>
<keyword evidence="5 7" id="KW-0472">Membrane</keyword>
<dbReference type="eggNOG" id="COG1008">
    <property type="taxonomic scope" value="Bacteria"/>
</dbReference>
<dbReference type="PRINTS" id="PR01437">
    <property type="entry name" value="NUOXDRDTASE4"/>
</dbReference>
<keyword evidence="3 6" id="KW-0812">Transmembrane</keyword>
<feature type="transmembrane region" description="Helical" evidence="7">
    <location>
        <begin position="161"/>
        <end position="181"/>
    </location>
</feature>
<evidence type="ECO:0000259" key="8">
    <source>
        <dbReference type="Pfam" id="PF00361"/>
    </source>
</evidence>
<feature type="transmembrane region" description="Helical" evidence="7">
    <location>
        <begin position="369"/>
        <end position="393"/>
    </location>
</feature>
<evidence type="ECO:0000256" key="6">
    <source>
        <dbReference type="RuleBase" id="RU000320"/>
    </source>
</evidence>
<gene>
    <name evidence="9" type="primary">nuoM</name>
    <name evidence="9" type="ORF">GORHZ_125_00970</name>
</gene>
<feature type="transmembrane region" description="Helical" evidence="7">
    <location>
        <begin position="336"/>
        <end position="357"/>
    </location>
</feature>
<evidence type="ECO:0000256" key="2">
    <source>
        <dbReference type="ARBA" id="ARBA00009025"/>
    </source>
</evidence>
<evidence type="ECO:0000313" key="9">
    <source>
        <dbReference type="EMBL" id="GAB91213.1"/>
    </source>
</evidence>
<feature type="transmembrane region" description="Helical" evidence="7">
    <location>
        <begin position="79"/>
        <end position="97"/>
    </location>
</feature>
<dbReference type="PANTHER" id="PTHR43507:SF1">
    <property type="entry name" value="NADH-UBIQUINONE OXIDOREDUCTASE CHAIN 4"/>
    <property type="match status" value="1"/>
</dbReference>
<proteinExistence type="inferred from homology"/>
<evidence type="ECO:0000256" key="4">
    <source>
        <dbReference type="ARBA" id="ARBA00022989"/>
    </source>
</evidence>
<feature type="transmembrane region" description="Helical" evidence="7">
    <location>
        <begin position="272"/>
        <end position="293"/>
    </location>
</feature>
<dbReference type="PANTHER" id="PTHR43507">
    <property type="entry name" value="NADH-UBIQUINONE OXIDOREDUCTASE CHAIN 4"/>
    <property type="match status" value="1"/>
</dbReference>
<keyword evidence="10" id="KW-1185">Reference proteome</keyword>
<dbReference type="GO" id="GO:0042773">
    <property type="term" value="P:ATP synthesis coupled electron transport"/>
    <property type="evidence" value="ECO:0007669"/>
    <property type="project" value="InterPro"/>
</dbReference>
<feature type="domain" description="NADH:quinone oxidoreductase/Mrp antiporter transmembrane" evidence="8">
    <location>
        <begin position="125"/>
        <end position="423"/>
    </location>
</feature>
<dbReference type="EMBL" id="BAHC01000125">
    <property type="protein sequence ID" value="GAB91213.1"/>
    <property type="molecule type" value="Genomic_DNA"/>
</dbReference>
<feature type="transmembrane region" description="Helical" evidence="7">
    <location>
        <begin position="131"/>
        <end position="149"/>
    </location>
</feature>
<dbReference type="NCBIfam" id="TIGR01972">
    <property type="entry name" value="NDH_I_M"/>
    <property type="match status" value="1"/>
</dbReference>
<comment type="caution">
    <text evidence="9">The sequence shown here is derived from an EMBL/GenBank/DDBJ whole genome shotgun (WGS) entry which is preliminary data.</text>
</comment>
<accession>K6V4V0</accession>
<protein>
    <submittedName>
        <fullName evidence="9">NADH-quinone oxidoreductase subunit M</fullName>
    </submittedName>
</protein>
<comment type="subcellular location">
    <subcellularLocation>
        <location evidence="1">Endomembrane system</location>
        <topology evidence="1">Multi-pass membrane protein</topology>
    </subcellularLocation>
    <subcellularLocation>
        <location evidence="6">Membrane</location>
        <topology evidence="6">Multi-pass membrane protein</topology>
    </subcellularLocation>
</comment>
<feature type="transmembrane region" description="Helical" evidence="7">
    <location>
        <begin position="300"/>
        <end position="324"/>
    </location>
</feature>
<dbReference type="InterPro" id="IPR001750">
    <property type="entry name" value="ND/Mrp_TM"/>
</dbReference>
<reference evidence="9 10" key="1">
    <citation type="submission" date="2012-08" db="EMBL/GenBank/DDBJ databases">
        <title>Whole genome shotgun sequence of Gordonia rhizosphera NBRC 16068.</title>
        <authorList>
            <person name="Takarada H."/>
            <person name="Isaki S."/>
            <person name="Hosoyama A."/>
            <person name="Tsuchikane K."/>
            <person name="Katsumata H."/>
            <person name="Baba S."/>
            <person name="Ohji S."/>
            <person name="Yamazaki S."/>
            <person name="Fujita N."/>
        </authorList>
    </citation>
    <scope>NUCLEOTIDE SEQUENCE [LARGE SCALE GENOMIC DNA]</scope>
    <source>
        <strain evidence="9 10">NBRC 16068</strain>
    </source>
</reference>